<dbReference type="EMBL" id="JAYMYS010000009">
    <property type="protein sequence ID" value="KAK7380098.1"/>
    <property type="molecule type" value="Genomic_DNA"/>
</dbReference>
<reference evidence="2 3" key="1">
    <citation type="submission" date="2024-01" db="EMBL/GenBank/DDBJ databases">
        <title>The genomes of 5 underutilized Papilionoideae crops provide insights into root nodulation and disease resistanc.</title>
        <authorList>
            <person name="Jiang F."/>
        </authorList>
    </citation>
    <scope>NUCLEOTIDE SEQUENCE [LARGE SCALE GENOMIC DNA]</scope>
    <source>
        <strain evidence="2">DUOXIRENSHENG_FW03</strain>
        <tissue evidence="2">Leaves</tissue>
    </source>
</reference>
<dbReference type="AlphaFoldDB" id="A0AAN9P0M5"/>
<sequence>MFPGLACMQVCKSVQEITCHCNVSCFRECSICGKGSLEGASMHVLHKDSRRSHGSEPRRGSQGHGSGLRFPRKHIHRRSKGRGSAGEAQAHAHTHTHNCHLYTFFMDNVIVKHSTPTAT</sequence>
<evidence type="ECO:0000256" key="1">
    <source>
        <dbReference type="SAM" id="MobiDB-lite"/>
    </source>
</evidence>
<evidence type="ECO:0000313" key="3">
    <source>
        <dbReference type="Proteomes" id="UP001386955"/>
    </source>
</evidence>
<accession>A0AAN9P0M5</accession>
<proteinExistence type="predicted"/>
<protein>
    <submittedName>
        <fullName evidence="2">Uncharacterized protein</fullName>
    </submittedName>
</protein>
<organism evidence="2 3">
    <name type="scientific">Psophocarpus tetragonolobus</name>
    <name type="common">Winged bean</name>
    <name type="synonym">Dolichos tetragonolobus</name>
    <dbReference type="NCBI Taxonomy" id="3891"/>
    <lineage>
        <taxon>Eukaryota</taxon>
        <taxon>Viridiplantae</taxon>
        <taxon>Streptophyta</taxon>
        <taxon>Embryophyta</taxon>
        <taxon>Tracheophyta</taxon>
        <taxon>Spermatophyta</taxon>
        <taxon>Magnoliopsida</taxon>
        <taxon>eudicotyledons</taxon>
        <taxon>Gunneridae</taxon>
        <taxon>Pentapetalae</taxon>
        <taxon>rosids</taxon>
        <taxon>fabids</taxon>
        <taxon>Fabales</taxon>
        <taxon>Fabaceae</taxon>
        <taxon>Papilionoideae</taxon>
        <taxon>50 kb inversion clade</taxon>
        <taxon>NPAAA clade</taxon>
        <taxon>indigoferoid/millettioid clade</taxon>
        <taxon>Phaseoleae</taxon>
        <taxon>Psophocarpus</taxon>
    </lineage>
</organism>
<feature type="compositionally biased region" description="Basic and acidic residues" evidence="1">
    <location>
        <begin position="48"/>
        <end position="59"/>
    </location>
</feature>
<gene>
    <name evidence="2" type="ORF">VNO78_32502</name>
</gene>
<keyword evidence="3" id="KW-1185">Reference proteome</keyword>
<name>A0AAN9P0M5_PSOTE</name>
<evidence type="ECO:0000313" key="2">
    <source>
        <dbReference type="EMBL" id="KAK7380098.1"/>
    </source>
</evidence>
<feature type="region of interest" description="Disordered" evidence="1">
    <location>
        <begin position="48"/>
        <end position="90"/>
    </location>
</feature>
<dbReference type="Proteomes" id="UP001386955">
    <property type="component" value="Unassembled WGS sequence"/>
</dbReference>
<feature type="compositionally biased region" description="Basic residues" evidence="1">
    <location>
        <begin position="70"/>
        <end position="81"/>
    </location>
</feature>
<comment type="caution">
    <text evidence="2">The sequence shown here is derived from an EMBL/GenBank/DDBJ whole genome shotgun (WGS) entry which is preliminary data.</text>
</comment>